<proteinExistence type="predicted"/>
<comment type="caution">
    <text evidence="2">The sequence shown here is derived from an EMBL/GenBank/DDBJ whole genome shotgun (WGS) entry which is preliminary data.</text>
</comment>
<dbReference type="Proteomes" id="UP000186806">
    <property type="component" value="Unassembled WGS sequence"/>
</dbReference>
<evidence type="ECO:0000256" key="1">
    <source>
        <dbReference type="SAM" id="MobiDB-lite"/>
    </source>
</evidence>
<organism evidence="2 3">
    <name type="scientific">Chromohalobacter japonicus</name>
    <dbReference type="NCBI Taxonomy" id="223900"/>
    <lineage>
        <taxon>Bacteria</taxon>
        <taxon>Pseudomonadati</taxon>
        <taxon>Pseudomonadota</taxon>
        <taxon>Gammaproteobacteria</taxon>
        <taxon>Oceanospirillales</taxon>
        <taxon>Halomonadaceae</taxon>
        <taxon>Chromohalobacter</taxon>
    </lineage>
</organism>
<evidence type="ECO:0000313" key="3">
    <source>
        <dbReference type="Proteomes" id="UP000186806"/>
    </source>
</evidence>
<sequence>MTDAISLPASSLGELEKIIKGYGHSGKEIDLVSLSKLIGIGRTSISSNNPFLAETGVVTSGKKKRVTDEGLKLARALDHNQSEHVAAAWRKVVRESEFLSNIVSTIRIKGGLSVEDAAGHVLYAAGAKNTKGNRTGARTIVDILVITGLVINDDGMLKVAQTNPDDSEPLAKDVPDHGDDQNSDAGFSSNGDTASTAQDTAPVSGIGGLSSQIKGNGAPTIAINIELHLPATDNPEVYDQLFKSLRKNLLSPEDDD</sequence>
<feature type="compositionally biased region" description="Polar residues" evidence="1">
    <location>
        <begin position="183"/>
        <end position="201"/>
    </location>
</feature>
<accession>A0A1Q8TEB8</accession>
<gene>
    <name evidence="2" type="ORF">BTW10_06415</name>
</gene>
<name>A0A1Q8TEB8_9GAMM</name>
<evidence type="ECO:0008006" key="4">
    <source>
        <dbReference type="Google" id="ProtNLM"/>
    </source>
</evidence>
<feature type="region of interest" description="Disordered" evidence="1">
    <location>
        <begin position="160"/>
        <end position="203"/>
    </location>
</feature>
<protein>
    <recommendedName>
        <fullName evidence="4">DUF5343 domain-containing protein</fullName>
    </recommendedName>
</protein>
<reference evidence="2 3" key="1">
    <citation type="submission" date="2016-12" db="EMBL/GenBank/DDBJ databases">
        <title>Draft genome sequences of strains Salinicola socius SMB35, Salinicola sp. MH3R3-1 and Chromohalobacter sp. SMB17 from the Verkhnekamsk potash mining region of Russia.</title>
        <authorList>
            <person name="Mavrodi D.V."/>
            <person name="Olsson B.E."/>
            <person name="Korsakova E.S."/>
            <person name="Pyankova A."/>
            <person name="Mavrodi O.V."/>
            <person name="Plotnikova E.G."/>
        </authorList>
    </citation>
    <scope>NUCLEOTIDE SEQUENCE [LARGE SCALE GENOMIC DNA]</scope>
    <source>
        <strain evidence="2 3">SMB17</strain>
    </source>
</reference>
<dbReference type="RefSeq" id="WP_075368691.1">
    <property type="nucleotide sequence ID" value="NZ_MSDQ01000014.1"/>
</dbReference>
<evidence type="ECO:0000313" key="2">
    <source>
        <dbReference type="EMBL" id="OLO12020.1"/>
    </source>
</evidence>
<dbReference type="EMBL" id="MSDQ01000014">
    <property type="protein sequence ID" value="OLO12020.1"/>
    <property type="molecule type" value="Genomic_DNA"/>
</dbReference>
<feature type="compositionally biased region" description="Basic and acidic residues" evidence="1">
    <location>
        <begin position="169"/>
        <end position="180"/>
    </location>
</feature>
<keyword evidence="3" id="KW-1185">Reference proteome</keyword>
<dbReference type="AlphaFoldDB" id="A0A1Q8TEB8"/>